<dbReference type="AlphaFoldDB" id="A0A199NS84"/>
<accession>A0A199NS84</accession>
<dbReference type="NCBIfam" id="TIGR02165">
    <property type="entry name" value="cas5_6_GSU0054"/>
    <property type="match status" value="1"/>
</dbReference>
<gene>
    <name evidence="2" type="ORF">AN277_0207685</name>
</gene>
<proteinExistence type="predicted"/>
<dbReference type="EMBL" id="LJBJ02000014">
    <property type="protein sequence ID" value="OAX51670.1"/>
    <property type="molecule type" value="Genomic_DNA"/>
</dbReference>
<sequence>MTSAIAAEFPHTVYRGHGPSGSAEPLPTPVRLYSALVHAAYTGATAVPDPKDPRRLRPSEDALRALAWVEANPPDCLEVPEVLPVSTVGRAAYRDEGWLEKESTSKSIRNKKSKKPLSDGFTLGGRIAWGWRGTDVPEDVALTLDALCADIGYLGETDSPAFLGVVDDLDPTHLLTPSPTPQDLRLGTVLPVAAEGRRHVLDSWHDALNPSGKKALKPEKSTWTAPPPPPSAPRDGVRRALYSPVDREVVDAPWEIVLLLQVTGLNPDISPAHRVRLATAAHRSLVRLAGQGEISPLLTGVDGAGRALANGLAIHLLDEEQSRRTAAGVRASHLAIMVPHGAAGEDIDQVLSAAGRLRRIYDRDAGALSIVEGSERILDGASFWAEPADGTVRRWKTQSPAVAERRTKRLGSLSDLDVTVLWSLGNVFRDLRREDLIEDRTPAERLLATAAAMSDDEDTASLSTRHHVTTAPYRLVHRTNGRMPIRPYDAELHAPGLLSQSGVIALGQSRHLGGGLLLPEDIPSTEGGGR</sequence>
<evidence type="ECO:0000313" key="2">
    <source>
        <dbReference type="EMBL" id="OAX51670.1"/>
    </source>
</evidence>
<comment type="caution">
    <text evidence="2">The sequence shown here is derived from an EMBL/GenBank/DDBJ whole genome shotgun (WGS) entry which is preliminary data.</text>
</comment>
<evidence type="ECO:0000313" key="3">
    <source>
        <dbReference type="Proteomes" id="UP000053171"/>
    </source>
</evidence>
<feature type="region of interest" description="Disordered" evidence="1">
    <location>
        <begin position="208"/>
        <end position="236"/>
    </location>
</feature>
<organism evidence="2 3">
    <name type="scientific">Rothia kristinae</name>
    <dbReference type="NCBI Taxonomy" id="37923"/>
    <lineage>
        <taxon>Bacteria</taxon>
        <taxon>Bacillati</taxon>
        <taxon>Actinomycetota</taxon>
        <taxon>Actinomycetes</taxon>
        <taxon>Micrococcales</taxon>
        <taxon>Micrococcaceae</taxon>
        <taxon>Rothia</taxon>
    </lineage>
</organism>
<name>A0A199NS84_9MICC</name>
<dbReference type="RefSeq" id="WP_064725551.1">
    <property type="nucleotide sequence ID" value="NZ_LJBJ02000014.1"/>
</dbReference>
<dbReference type="InterPro" id="IPR019089">
    <property type="entry name" value="Cas_GSU0054"/>
</dbReference>
<reference evidence="2" key="1">
    <citation type="submission" date="2016-06" db="EMBL/GenBank/DDBJ databases">
        <title>Identification of putative biosynthetic pathways for the production of bioactive secondary metabolites by the marine actinomycete Kocuria kristinae RUTW2-3.</title>
        <authorList>
            <person name="Waterworth S.C."/>
            <person name="Walmsley T.A."/>
            <person name="Matongo T."/>
            <person name="Davies-Coleman M.T."/>
            <person name="Dorrington R.A."/>
        </authorList>
    </citation>
    <scope>NUCLEOTIDE SEQUENCE [LARGE SCALE GENOMIC DNA]</scope>
    <source>
        <strain evidence="2">RUTW2-3</strain>
    </source>
</reference>
<dbReference type="Proteomes" id="UP000053171">
    <property type="component" value="Unassembled WGS sequence"/>
</dbReference>
<evidence type="ECO:0000256" key="1">
    <source>
        <dbReference type="SAM" id="MobiDB-lite"/>
    </source>
</evidence>
<evidence type="ECO:0008006" key="4">
    <source>
        <dbReference type="Google" id="ProtNLM"/>
    </source>
</evidence>
<keyword evidence="3" id="KW-1185">Reference proteome</keyword>
<protein>
    <recommendedName>
        <fullName evidence="4">Type I-U CRISPR-associated protein Cas5/Cas6</fullName>
    </recommendedName>
</protein>